<keyword evidence="1" id="KW-0812">Transmembrane</keyword>
<name>A0A2N9VW39_9HYPH</name>
<feature type="transmembrane region" description="Helical" evidence="1">
    <location>
        <begin position="128"/>
        <end position="149"/>
    </location>
</feature>
<feature type="transmembrane region" description="Helical" evidence="1">
    <location>
        <begin position="22"/>
        <end position="40"/>
    </location>
</feature>
<dbReference type="KEGG" id="pht:BLM14_07195"/>
<dbReference type="RefSeq" id="WP_099998767.1">
    <property type="nucleotide sequence ID" value="NZ_CP017940.1"/>
</dbReference>
<proteinExistence type="predicted"/>
<keyword evidence="1" id="KW-0472">Membrane</keyword>
<organism evidence="2 3">
    <name type="scientific">Phyllobacterium zundukense</name>
    <dbReference type="NCBI Taxonomy" id="1867719"/>
    <lineage>
        <taxon>Bacteria</taxon>
        <taxon>Pseudomonadati</taxon>
        <taxon>Pseudomonadota</taxon>
        <taxon>Alphaproteobacteria</taxon>
        <taxon>Hyphomicrobiales</taxon>
        <taxon>Phyllobacteriaceae</taxon>
        <taxon>Phyllobacterium</taxon>
    </lineage>
</organism>
<keyword evidence="1" id="KW-1133">Transmembrane helix</keyword>
<accession>A0A2N9VW39</accession>
<sequence length="153" mass="17380">MADKIHGFLPATAEMPTDRQRLIIRYLFGALIDLVVLNLFDEFSDSVTVASFSWSLLAAILLQALLKGTIAIEHHVAAFFKARQGAFMKFMRFFSAWVVLFLSKFVILEAITFVFGDKVRFEGMLHGVVPLIIVVTVMVIAEEVIVRFVRWVR</sequence>
<keyword evidence="3" id="KW-1185">Reference proteome</keyword>
<dbReference type="OrthoDB" id="5873895at2"/>
<dbReference type="AlphaFoldDB" id="A0A2N9VW39"/>
<gene>
    <name evidence="2" type="ORF">B5P45_17575</name>
</gene>
<feature type="transmembrane region" description="Helical" evidence="1">
    <location>
        <begin position="93"/>
        <end position="116"/>
    </location>
</feature>
<evidence type="ECO:0000313" key="2">
    <source>
        <dbReference type="EMBL" id="PIO43707.1"/>
    </source>
</evidence>
<evidence type="ECO:0000313" key="3">
    <source>
        <dbReference type="Proteomes" id="UP000232163"/>
    </source>
</evidence>
<dbReference type="EMBL" id="MZMT01000037">
    <property type="protein sequence ID" value="PIO43707.1"/>
    <property type="molecule type" value="Genomic_DNA"/>
</dbReference>
<comment type="caution">
    <text evidence="2">The sequence shown here is derived from an EMBL/GenBank/DDBJ whole genome shotgun (WGS) entry which is preliminary data.</text>
</comment>
<reference evidence="2 3" key="1">
    <citation type="journal article" date="2017" name="Int J Environ Stud">
        <title>Does the Miocene-Pliocene relict legume Oxytropis triphylla form nitrogen-fixing nodules with a combination of bacterial strains?</title>
        <authorList>
            <person name="Safronova V."/>
            <person name="Belimov A."/>
            <person name="Sazanova A."/>
            <person name="Kuznetsova I."/>
            <person name="Popova J."/>
            <person name="Andronov E."/>
            <person name="Verkhozina A."/>
            <person name="Tikhonovich I."/>
        </authorList>
    </citation>
    <scope>NUCLEOTIDE SEQUENCE [LARGE SCALE GENOMIC DNA]</scope>
    <source>
        <strain evidence="2 3">Tri-38</strain>
    </source>
</reference>
<dbReference type="Proteomes" id="UP000232163">
    <property type="component" value="Unassembled WGS sequence"/>
</dbReference>
<feature type="transmembrane region" description="Helical" evidence="1">
    <location>
        <begin position="52"/>
        <end position="72"/>
    </location>
</feature>
<evidence type="ECO:0000256" key="1">
    <source>
        <dbReference type="SAM" id="Phobius"/>
    </source>
</evidence>
<protein>
    <submittedName>
        <fullName evidence="2">Uncharacterized protein</fullName>
    </submittedName>
</protein>